<dbReference type="EMBL" id="KZ679677">
    <property type="protein sequence ID" value="PTB57505.1"/>
    <property type="molecule type" value="Genomic_DNA"/>
</dbReference>
<dbReference type="RefSeq" id="XP_024777182.1">
    <property type="nucleotide sequence ID" value="XM_024918573.1"/>
</dbReference>
<accession>A0A2T4AKA7</accession>
<reference evidence="2 3" key="1">
    <citation type="submission" date="2016-07" db="EMBL/GenBank/DDBJ databases">
        <title>Multiple horizontal gene transfer events from other fungi enriched the ability of initially mycotrophic Trichoderma (Ascomycota) to feed on dead plant biomass.</title>
        <authorList>
            <consortium name="DOE Joint Genome Institute"/>
            <person name="Aerts A."/>
            <person name="Atanasova L."/>
            <person name="Chenthamara K."/>
            <person name="Zhang J."/>
            <person name="Grujic M."/>
            <person name="Henrissat B."/>
            <person name="Kuo A."/>
            <person name="Salamov A."/>
            <person name="Lipzen A."/>
            <person name="Labutti K."/>
            <person name="Barry K."/>
            <person name="Miao Y."/>
            <person name="Rahimi M.J."/>
            <person name="Shen Q."/>
            <person name="Grigoriev I.V."/>
            <person name="Kubicek C.P."/>
            <person name="Druzhinina I.S."/>
        </authorList>
    </citation>
    <scope>NUCLEOTIDE SEQUENCE [LARGE SCALE GENOMIC DNA]</scope>
    <source>
        <strain evidence="2 3">CBS 226.95</strain>
    </source>
</reference>
<gene>
    <name evidence="2" type="ORF">M431DRAFT_505083</name>
</gene>
<name>A0A2T4AKA7_TRIHA</name>
<keyword evidence="3" id="KW-1185">Reference proteome</keyword>
<sequence length="176" mass="19836">MRINPRLRQRTIGCLGPRWAPQRQKRGLLNPAPLRRGQHEEKERKMTSEKKKRDEEITECKGRCFTHSAARKSAKRGYCMTDACCEYSGTTGGFAYPGAVFGVLADGEAIQKQKREEGCKHLMNLVNLGERYSRATTGLLYRVMPRCSCPVHYAEMCFISSLPKGKDGSPVCTCEK</sequence>
<proteinExistence type="predicted"/>
<feature type="compositionally biased region" description="Basic and acidic residues" evidence="1">
    <location>
        <begin position="37"/>
        <end position="52"/>
    </location>
</feature>
<dbReference type="Proteomes" id="UP000241690">
    <property type="component" value="Unassembled WGS sequence"/>
</dbReference>
<evidence type="ECO:0000313" key="2">
    <source>
        <dbReference type="EMBL" id="PTB57505.1"/>
    </source>
</evidence>
<evidence type="ECO:0000313" key="3">
    <source>
        <dbReference type="Proteomes" id="UP000241690"/>
    </source>
</evidence>
<dbReference type="GeneID" id="36627142"/>
<evidence type="ECO:0000256" key="1">
    <source>
        <dbReference type="SAM" id="MobiDB-lite"/>
    </source>
</evidence>
<dbReference type="AlphaFoldDB" id="A0A2T4AKA7"/>
<organism evidence="2 3">
    <name type="scientific">Trichoderma harzianum CBS 226.95</name>
    <dbReference type="NCBI Taxonomy" id="983964"/>
    <lineage>
        <taxon>Eukaryota</taxon>
        <taxon>Fungi</taxon>
        <taxon>Dikarya</taxon>
        <taxon>Ascomycota</taxon>
        <taxon>Pezizomycotina</taxon>
        <taxon>Sordariomycetes</taxon>
        <taxon>Hypocreomycetidae</taxon>
        <taxon>Hypocreales</taxon>
        <taxon>Hypocreaceae</taxon>
        <taxon>Trichoderma</taxon>
    </lineage>
</organism>
<protein>
    <submittedName>
        <fullName evidence="2">Uncharacterized protein</fullName>
    </submittedName>
</protein>
<feature type="region of interest" description="Disordered" evidence="1">
    <location>
        <begin position="25"/>
        <end position="52"/>
    </location>
</feature>